<dbReference type="EMBL" id="AEAH01001925">
    <property type="protein sequence ID" value="EGH33774.1"/>
    <property type="molecule type" value="Genomic_DNA"/>
</dbReference>
<keyword evidence="1" id="KW-1133">Transmembrane helix</keyword>
<dbReference type="AlphaFoldDB" id="F3FU82"/>
<evidence type="ECO:0000256" key="1">
    <source>
        <dbReference type="SAM" id="Phobius"/>
    </source>
</evidence>
<comment type="caution">
    <text evidence="2">The sequence shown here is derived from an EMBL/GenBank/DDBJ whole genome shotgun (WGS) entry which is preliminary data.</text>
</comment>
<sequence length="150" mass="16495">MLTGLSQQPLVIAIQACQIVLFQGQRFLKLALLYLGFMELGLMSALILIPLFLHGLPVVLQGATRMNMLLLEGLDLFIPVTDQSFKISTALAEPGITSELGLKRGMGCLKVSGLSFNRCFLRTQLAAQSRKLRLHIGNLSLEPYPLQIKS</sequence>
<gene>
    <name evidence="2" type="ORF">PSYJA_34635</name>
</gene>
<dbReference type="Proteomes" id="UP000004471">
    <property type="component" value="Unassembled WGS sequence"/>
</dbReference>
<organism evidence="2 3">
    <name type="scientific">Pseudomonas syringae pv. japonica str. M301072</name>
    <dbReference type="NCBI Taxonomy" id="629262"/>
    <lineage>
        <taxon>Bacteria</taxon>
        <taxon>Pseudomonadati</taxon>
        <taxon>Pseudomonadota</taxon>
        <taxon>Gammaproteobacteria</taxon>
        <taxon>Pseudomonadales</taxon>
        <taxon>Pseudomonadaceae</taxon>
        <taxon>Pseudomonas</taxon>
        <taxon>Pseudomonas syringae</taxon>
    </lineage>
</organism>
<keyword evidence="1" id="KW-0472">Membrane</keyword>
<protein>
    <submittedName>
        <fullName evidence="2">Uncharacterized protein</fullName>
    </submittedName>
</protein>
<name>F3FU82_PSESX</name>
<keyword evidence="1" id="KW-0812">Transmembrane</keyword>
<proteinExistence type="predicted"/>
<accession>F3FU82</accession>
<dbReference type="PATRIC" id="fig|629262.5.peg.5484"/>
<dbReference type="HOGENOM" id="CLU_1738994_0_0_6"/>
<evidence type="ECO:0000313" key="3">
    <source>
        <dbReference type="Proteomes" id="UP000004471"/>
    </source>
</evidence>
<evidence type="ECO:0000313" key="2">
    <source>
        <dbReference type="EMBL" id="EGH33774.1"/>
    </source>
</evidence>
<reference evidence="2 3" key="1">
    <citation type="journal article" date="2011" name="PLoS Pathog.">
        <title>Dynamic evolution of pathogenicity revealed by sequencing and comparative genomics of 19 Pseudomonas syringae isolates.</title>
        <authorList>
            <person name="Baltrus D.A."/>
            <person name="Nishimura M.T."/>
            <person name="Romanchuk A."/>
            <person name="Chang J.H."/>
            <person name="Mukhtar M.S."/>
            <person name="Cherkis K."/>
            <person name="Roach J."/>
            <person name="Grant S.R."/>
            <person name="Jones C.D."/>
            <person name="Dangl J.L."/>
        </authorList>
    </citation>
    <scope>NUCLEOTIDE SEQUENCE [LARGE SCALE GENOMIC DNA]</scope>
    <source>
        <strain evidence="3">M301072PT</strain>
    </source>
</reference>
<feature type="transmembrane region" description="Helical" evidence="1">
    <location>
        <begin position="31"/>
        <end position="60"/>
    </location>
</feature>